<name>A0ABD2QJX4_9PLAT</name>
<comment type="caution">
    <text evidence="10">The sequence shown here is derived from an EMBL/GenBank/DDBJ whole genome shotgun (WGS) entry which is preliminary data.</text>
</comment>
<evidence type="ECO:0000256" key="4">
    <source>
        <dbReference type="ARBA" id="ARBA00022729"/>
    </source>
</evidence>
<evidence type="ECO:0000256" key="3">
    <source>
        <dbReference type="ARBA" id="ARBA00014212"/>
    </source>
</evidence>
<dbReference type="PRINTS" id="PR00414">
    <property type="entry name" value="PPTHIESTRASE"/>
</dbReference>
<evidence type="ECO:0000256" key="5">
    <source>
        <dbReference type="ARBA" id="ARBA00022801"/>
    </source>
</evidence>
<evidence type="ECO:0000256" key="9">
    <source>
        <dbReference type="SAM" id="SignalP"/>
    </source>
</evidence>
<gene>
    <name evidence="10" type="primary">PPT1</name>
    <name evidence="10" type="ORF">Ciccas_001509</name>
</gene>
<keyword evidence="11" id="KW-1185">Reference proteome</keyword>
<dbReference type="InterPro" id="IPR029058">
    <property type="entry name" value="AB_hydrolase_fold"/>
</dbReference>
<dbReference type="AlphaFoldDB" id="A0ABD2QJX4"/>
<sequence>MLLSVLLIGISLQSLSTANPLKEPLPVLLWHGMGDSGFNTGMQHLAQILEQSIPGLKTKQVTIGSNKAEVIHFITFSTIFKQDIEATYFVPVQDQLKKICSEILANPLFDRGIQFLGLSQGGLFARALVQSCPLKGQLGSLISVGGPQQGIYGFPACPGGVSFVICRLIDKMLSEGAYLEFIQSRLVQAQYWHDPLNKDKYETDSLFLAGYNQEQKFNKSFAENMKRLKNLVLVKFNDDQVVVPRESEHFGYFHYDDLSKIYNVSDSPLYKEDQLGLKSLDESGRLHLLSVDGDHLQFNLTWFKSNIIPFFE</sequence>
<dbReference type="Gene3D" id="3.40.50.1820">
    <property type="entry name" value="alpha/beta hydrolase"/>
    <property type="match status" value="1"/>
</dbReference>
<evidence type="ECO:0000256" key="2">
    <source>
        <dbReference type="ARBA" id="ARBA00012423"/>
    </source>
</evidence>
<organism evidence="10 11">
    <name type="scientific">Cichlidogyrus casuarinus</name>
    <dbReference type="NCBI Taxonomy" id="1844966"/>
    <lineage>
        <taxon>Eukaryota</taxon>
        <taxon>Metazoa</taxon>
        <taxon>Spiralia</taxon>
        <taxon>Lophotrochozoa</taxon>
        <taxon>Platyhelminthes</taxon>
        <taxon>Monogenea</taxon>
        <taxon>Monopisthocotylea</taxon>
        <taxon>Dactylogyridea</taxon>
        <taxon>Ancyrocephalidae</taxon>
        <taxon>Cichlidogyrus</taxon>
    </lineage>
</organism>
<dbReference type="InterPro" id="IPR002472">
    <property type="entry name" value="Palm_thioest"/>
</dbReference>
<evidence type="ECO:0000256" key="1">
    <source>
        <dbReference type="ARBA" id="ARBA00010758"/>
    </source>
</evidence>
<reference evidence="10 11" key="1">
    <citation type="submission" date="2024-11" db="EMBL/GenBank/DDBJ databases">
        <title>Adaptive evolution of stress response genes in parasites aligns with host niche diversity.</title>
        <authorList>
            <person name="Hahn C."/>
            <person name="Resl P."/>
        </authorList>
    </citation>
    <scope>NUCLEOTIDE SEQUENCE [LARGE SCALE GENOMIC DNA]</scope>
    <source>
        <strain evidence="10">EGGRZ-B1_66</strain>
        <tissue evidence="10">Body</tissue>
    </source>
</reference>
<accession>A0ABD2QJX4</accession>
<evidence type="ECO:0000256" key="6">
    <source>
        <dbReference type="ARBA" id="ARBA00023157"/>
    </source>
</evidence>
<dbReference type="EMBL" id="JBJKFK010000100">
    <property type="protein sequence ID" value="KAL3319804.1"/>
    <property type="molecule type" value="Genomic_DNA"/>
</dbReference>
<keyword evidence="5" id="KW-0378">Hydrolase</keyword>
<evidence type="ECO:0000256" key="7">
    <source>
        <dbReference type="ARBA" id="ARBA00023180"/>
    </source>
</evidence>
<evidence type="ECO:0000313" key="11">
    <source>
        <dbReference type="Proteomes" id="UP001626550"/>
    </source>
</evidence>
<evidence type="ECO:0000313" key="10">
    <source>
        <dbReference type="EMBL" id="KAL3319804.1"/>
    </source>
</evidence>
<dbReference type="EC" id="3.1.2.22" evidence="2"/>
<keyword evidence="7" id="KW-0325">Glycoprotein</keyword>
<comment type="similarity">
    <text evidence="1">Belongs to the palmitoyl-protein thioesterase family.</text>
</comment>
<protein>
    <recommendedName>
        <fullName evidence="3">Palmitoyl-protein thioesterase 1</fullName>
        <ecNumber evidence="2">3.1.2.22</ecNumber>
    </recommendedName>
    <alternativeName>
        <fullName evidence="8">Palmitoyl-protein hydrolase 1</fullName>
    </alternativeName>
</protein>
<keyword evidence="6" id="KW-1015">Disulfide bond</keyword>
<keyword evidence="4 9" id="KW-0732">Signal</keyword>
<dbReference type="Proteomes" id="UP001626550">
    <property type="component" value="Unassembled WGS sequence"/>
</dbReference>
<feature type="chain" id="PRO_5044843104" description="Palmitoyl-protein thioesterase 1" evidence="9">
    <location>
        <begin position="19"/>
        <end position="312"/>
    </location>
</feature>
<feature type="signal peptide" evidence="9">
    <location>
        <begin position="1"/>
        <end position="18"/>
    </location>
</feature>
<proteinExistence type="inferred from homology"/>
<dbReference type="GO" id="GO:0008474">
    <property type="term" value="F:palmitoyl-(protein) hydrolase activity"/>
    <property type="evidence" value="ECO:0007669"/>
    <property type="project" value="UniProtKB-EC"/>
</dbReference>
<dbReference type="Pfam" id="PF02089">
    <property type="entry name" value="Palm_thioest"/>
    <property type="match status" value="1"/>
</dbReference>
<dbReference type="SUPFAM" id="SSF53474">
    <property type="entry name" value="alpha/beta-Hydrolases"/>
    <property type="match status" value="1"/>
</dbReference>
<evidence type="ECO:0000256" key="8">
    <source>
        <dbReference type="ARBA" id="ARBA00031934"/>
    </source>
</evidence>
<dbReference type="PANTHER" id="PTHR11247">
    <property type="entry name" value="PALMITOYL-PROTEIN THIOESTERASE/DOLICHYLDIPHOSPHATASE 1"/>
    <property type="match status" value="1"/>
</dbReference>
<dbReference type="PANTHER" id="PTHR11247:SF8">
    <property type="entry name" value="PALMITOYL-PROTEIN THIOESTERASE 1"/>
    <property type="match status" value="1"/>
</dbReference>